<keyword evidence="2" id="KW-1185">Reference proteome</keyword>
<name>A0A7J7J2N4_BUGNE</name>
<dbReference type="EMBL" id="VXIV02003179">
    <property type="protein sequence ID" value="KAF6020355.1"/>
    <property type="molecule type" value="Genomic_DNA"/>
</dbReference>
<sequence length="272" mass="31340">MAEQGEDNSQGECDDECLSVSGIAECQYLPMYYTMSGDKVYKVCHAPLGYELMLTLPWWVTDAHLDNWDGGRQCNYIIATDKVHGISIEIIVECLTDRRNQPIRMTHSTLMRHFCTVDWFGDGCSPAMYYTDDPLQGFQMYTVFSEEDIIQPQPGLLDKYADLYNLYKQDKHKERLNSTCCNIFTELITYFTKHHINSSRQLNSTVYKAGQTLLRKLFVCQELHHPLSIQSLQKLSAVTTALCVRDPHKLSSLPLTLSVYREVEEIMSNFNF</sequence>
<dbReference type="Proteomes" id="UP000593567">
    <property type="component" value="Unassembled WGS sequence"/>
</dbReference>
<proteinExistence type="predicted"/>
<evidence type="ECO:0000313" key="1">
    <source>
        <dbReference type="EMBL" id="KAF6020355.1"/>
    </source>
</evidence>
<accession>A0A7J7J2N4</accession>
<gene>
    <name evidence="1" type="ORF">EB796_021327</name>
</gene>
<protein>
    <submittedName>
        <fullName evidence="1">Uncharacterized protein</fullName>
    </submittedName>
</protein>
<organism evidence="1 2">
    <name type="scientific">Bugula neritina</name>
    <name type="common">Brown bryozoan</name>
    <name type="synonym">Sertularia neritina</name>
    <dbReference type="NCBI Taxonomy" id="10212"/>
    <lineage>
        <taxon>Eukaryota</taxon>
        <taxon>Metazoa</taxon>
        <taxon>Spiralia</taxon>
        <taxon>Lophotrochozoa</taxon>
        <taxon>Bryozoa</taxon>
        <taxon>Gymnolaemata</taxon>
        <taxon>Cheilostomatida</taxon>
        <taxon>Flustrina</taxon>
        <taxon>Buguloidea</taxon>
        <taxon>Bugulidae</taxon>
        <taxon>Bugula</taxon>
    </lineage>
</organism>
<evidence type="ECO:0000313" key="2">
    <source>
        <dbReference type="Proteomes" id="UP000593567"/>
    </source>
</evidence>
<comment type="caution">
    <text evidence="1">The sequence shown here is derived from an EMBL/GenBank/DDBJ whole genome shotgun (WGS) entry which is preliminary data.</text>
</comment>
<reference evidence="1" key="1">
    <citation type="submission" date="2020-06" db="EMBL/GenBank/DDBJ databases">
        <title>Draft genome of Bugula neritina, a colonial animal packing powerful symbionts and potential medicines.</title>
        <authorList>
            <person name="Rayko M."/>
        </authorList>
    </citation>
    <scope>NUCLEOTIDE SEQUENCE [LARGE SCALE GENOMIC DNA]</scope>
    <source>
        <strain evidence="1">Kwan_BN1</strain>
    </source>
</reference>
<dbReference type="AlphaFoldDB" id="A0A7J7J2N4"/>